<gene>
    <name evidence="1" type="ORF">AVEN_3135_1</name>
</gene>
<dbReference type="InterPro" id="IPR036397">
    <property type="entry name" value="RNaseH_sf"/>
</dbReference>
<dbReference type="Proteomes" id="UP000499080">
    <property type="component" value="Unassembled WGS sequence"/>
</dbReference>
<proteinExistence type="predicted"/>
<dbReference type="OrthoDB" id="7922405at2759"/>
<evidence type="ECO:0000313" key="2">
    <source>
        <dbReference type="Proteomes" id="UP000499080"/>
    </source>
</evidence>
<accession>A0A4Y2JTA5</accession>
<comment type="caution">
    <text evidence="1">The sequence shown here is derived from an EMBL/GenBank/DDBJ whole genome shotgun (WGS) entry which is preliminary data.</text>
</comment>
<name>A0A4Y2JTA5_ARAVE</name>
<dbReference type="EMBL" id="BGPR01003840">
    <property type="protein sequence ID" value="GBM93025.1"/>
    <property type="molecule type" value="Genomic_DNA"/>
</dbReference>
<dbReference type="Gene3D" id="3.30.420.10">
    <property type="entry name" value="Ribonuclease H-like superfamily/Ribonuclease H"/>
    <property type="match status" value="1"/>
</dbReference>
<dbReference type="AlphaFoldDB" id="A0A4Y2JTA5"/>
<evidence type="ECO:0000313" key="1">
    <source>
        <dbReference type="EMBL" id="GBM93025.1"/>
    </source>
</evidence>
<protein>
    <submittedName>
        <fullName evidence="1">Uncharacterized protein</fullName>
    </submittedName>
</protein>
<sequence>MFAAMDRTTQKVFIPSAFGHRWRCRHIKTDLLKMASPEKKSQCTLGYVMFFWDYLKNVAHRTKVHSVVELKQRIQAAIEIVDKGMLQLSWMELEYRLDIIRATKRSHVELY</sequence>
<organism evidence="1 2">
    <name type="scientific">Araneus ventricosus</name>
    <name type="common">Orbweaver spider</name>
    <name type="synonym">Epeira ventricosa</name>
    <dbReference type="NCBI Taxonomy" id="182803"/>
    <lineage>
        <taxon>Eukaryota</taxon>
        <taxon>Metazoa</taxon>
        <taxon>Ecdysozoa</taxon>
        <taxon>Arthropoda</taxon>
        <taxon>Chelicerata</taxon>
        <taxon>Arachnida</taxon>
        <taxon>Araneae</taxon>
        <taxon>Araneomorphae</taxon>
        <taxon>Entelegynae</taxon>
        <taxon>Araneoidea</taxon>
        <taxon>Araneidae</taxon>
        <taxon>Araneus</taxon>
    </lineage>
</organism>
<dbReference type="GO" id="GO:0003676">
    <property type="term" value="F:nucleic acid binding"/>
    <property type="evidence" value="ECO:0007669"/>
    <property type="project" value="InterPro"/>
</dbReference>
<reference evidence="1 2" key="1">
    <citation type="journal article" date="2019" name="Sci. Rep.">
        <title>Orb-weaving spider Araneus ventricosus genome elucidates the spidroin gene catalogue.</title>
        <authorList>
            <person name="Kono N."/>
            <person name="Nakamura H."/>
            <person name="Ohtoshi R."/>
            <person name="Moran D.A.P."/>
            <person name="Shinohara A."/>
            <person name="Yoshida Y."/>
            <person name="Fujiwara M."/>
            <person name="Mori M."/>
            <person name="Tomita M."/>
            <person name="Arakawa K."/>
        </authorList>
    </citation>
    <scope>NUCLEOTIDE SEQUENCE [LARGE SCALE GENOMIC DNA]</scope>
</reference>
<keyword evidence="2" id="KW-1185">Reference proteome</keyword>